<name>A0A8I1EIY8_PSEPU</name>
<comment type="caution">
    <text evidence="1">The sequence shown here is derived from an EMBL/GenBank/DDBJ whole genome shotgun (WGS) entry which is preliminary data.</text>
</comment>
<dbReference type="AlphaFoldDB" id="A0A8I1EIY8"/>
<dbReference type="Proteomes" id="UP000637061">
    <property type="component" value="Unassembled WGS sequence"/>
</dbReference>
<protein>
    <recommendedName>
        <fullName evidence="3">RHIM domain-containing protein</fullName>
    </recommendedName>
</protein>
<accession>A0A8I1EIY8</accession>
<dbReference type="RefSeq" id="WP_198747933.1">
    <property type="nucleotide sequence ID" value="NZ_JAEHTE010000032.1"/>
</dbReference>
<dbReference type="EMBL" id="JAEHTE010000032">
    <property type="protein sequence ID" value="MBI6886441.1"/>
    <property type="molecule type" value="Genomic_DNA"/>
</dbReference>
<sequence length="173" mass="18998">MSRTNPFASMHTDMVWLIKTDGRRLGPYLTRIGPTATIYEPLLDVDEGDHLERSLPGGKVERHNIVECNYSQGLPGIGPHWSLKLRKGPEKEKPQPQHTTFNIHNSQNFQIGDHNTQHIEQGIADLLKRIEQSGASQEEVEQAKGQIAKMLEHPLVSAILGSGVGALIGLAGG</sequence>
<proteinExistence type="predicted"/>
<gene>
    <name evidence="1" type="ORF">JEU22_21290</name>
</gene>
<evidence type="ECO:0000313" key="2">
    <source>
        <dbReference type="Proteomes" id="UP000637061"/>
    </source>
</evidence>
<evidence type="ECO:0000313" key="1">
    <source>
        <dbReference type="EMBL" id="MBI6886441.1"/>
    </source>
</evidence>
<organism evidence="1 2">
    <name type="scientific">Pseudomonas putida</name>
    <name type="common">Arthrobacter siderocapsulatus</name>
    <dbReference type="NCBI Taxonomy" id="303"/>
    <lineage>
        <taxon>Bacteria</taxon>
        <taxon>Pseudomonadati</taxon>
        <taxon>Pseudomonadota</taxon>
        <taxon>Gammaproteobacteria</taxon>
        <taxon>Pseudomonadales</taxon>
        <taxon>Pseudomonadaceae</taxon>
        <taxon>Pseudomonas</taxon>
    </lineage>
</organism>
<evidence type="ECO:0008006" key="3">
    <source>
        <dbReference type="Google" id="ProtNLM"/>
    </source>
</evidence>
<reference evidence="1" key="1">
    <citation type="submission" date="2020-12" db="EMBL/GenBank/DDBJ databases">
        <title>Enhanced detection system for hospital associated transmission using whole genome sequencing surveillance.</title>
        <authorList>
            <person name="Harrison L.H."/>
            <person name="Van Tyne D."/>
            <person name="Marsh J.W."/>
            <person name="Griffith M.P."/>
            <person name="Snyder D.J."/>
            <person name="Cooper V.S."/>
            <person name="Mustapha M."/>
        </authorList>
    </citation>
    <scope>NUCLEOTIDE SEQUENCE</scope>
    <source>
        <strain evidence="1">PSB00042</strain>
    </source>
</reference>